<dbReference type="InParanoid" id="A0A067Q201"/>
<dbReference type="Proteomes" id="UP000027265">
    <property type="component" value="Unassembled WGS sequence"/>
</dbReference>
<proteinExistence type="predicted"/>
<dbReference type="AlphaFoldDB" id="A0A067Q201"/>
<dbReference type="EMBL" id="KL197713">
    <property type="protein sequence ID" value="KDQ60974.1"/>
    <property type="molecule type" value="Genomic_DNA"/>
</dbReference>
<name>A0A067Q201_9AGAM</name>
<accession>A0A067Q201</accession>
<evidence type="ECO:0000313" key="2">
    <source>
        <dbReference type="Proteomes" id="UP000027265"/>
    </source>
</evidence>
<organism evidence="1 2">
    <name type="scientific">Jaapia argillacea MUCL 33604</name>
    <dbReference type="NCBI Taxonomy" id="933084"/>
    <lineage>
        <taxon>Eukaryota</taxon>
        <taxon>Fungi</taxon>
        <taxon>Dikarya</taxon>
        <taxon>Basidiomycota</taxon>
        <taxon>Agaricomycotina</taxon>
        <taxon>Agaricomycetes</taxon>
        <taxon>Agaricomycetidae</taxon>
        <taxon>Jaapiales</taxon>
        <taxon>Jaapiaceae</taxon>
        <taxon>Jaapia</taxon>
    </lineage>
</organism>
<gene>
    <name evidence="1" type="ORF">JAAARDRAFT_31971</name>
</gene>
<keyword evidence="2" id="KW-1185">Reference proteome</keyword>
<sequence>MRPLEPYPSFTLVITQGQHPSDLLAYRNSRRKRQRSYPSSVLFEDPLMMTVDYRDHHPQAFPVLSWGGTLSNEDAVAAFSLDAALQAQPNKPSAGETRVKRLSLTTLVIDLALAVSRRCQSVLKSGNAKSS</sequence>
<evidence type="ECO:0000313" key="1">
    <source>
        <dbReference type="EMBL" id="KDQ60974.1"/>
    </source>
</evidence>
<dbReference type="OrthoDB" id="2637024at2759"/>
<reference evidence="2" key="1">
    <citation type="journal article" date="2014" name="Proc. Natl. Acad. Sci. U.S.A.">
        <title>Extensive sampling of basidiomycete genomes demonstrates inadequacy of the white-rot/brown-rot paradigm for wood decay fungi.</title>
        <authorList>
            <person name="Riley R."/>
            <person name="Salamov A.A."/>
            <person name="Brown D.W."/>
            <person name="Nagy L.G."/>
            <person name="Floudas D."/>
            <person name="Held B.W."/>
            <person name="Levasseur A."/>
            <person name="Lombard V."/>
            <person name="Morin E."/>
            <person name="Otillar R."/>
            <person name="Lindquist E.A."/>
            <person name="Sun H."/>
            <person name="LaButti K.M."/>
            <person name="Schmutz J."/>
            <person name="Jabbour D."/>
            <person name="Luo H."/>
            <person name="Baker S.E."/>
            <person name="Pisabarro A.G."/>
            <person name="Walton J.D."/>
            <person name="Blanchette R.A."/>
            <person name="Henrissat B."/>
            <person name="Martin F."/>
            <person name="Cullen D."/>
            <person name="Hibbett D.S."/>
            <person name="Grigoriev I.V."/>
        </authorList>
    </citation>
    <scope>NUCLEOTIDE SEQUENCE [LARGE SCALE GENOMIC DNA]</scope>
    <source>
        <strain evidence="2">MUCL 33604</strain>
    </source>
</reference>
<dbReference type="HOGENOM" id="CLU_149478_0_0_1"/>
<protein>
    <submittedName>
        <fullName evidence="1">Uncharacterized protein</fullName>
    </submittedName>
</protein>